<dbReference type="OrthoDB" id="6882680at2"/>
<dbReference type="InterPro" id="IPR016161">
    <property type="entry name" value="Ald_DH/histidinol_DH"/>
</dbReference>
<dbReference type="Gene3D" id="3.40.309.10">
    <property type="entry name" value="Aldehyde Dehydrogenase, Chain A, domain 2"/>
    <property type="match status" value="1"/>
</dbReference>
<evidence type="ECO:0000313" key="6">
    <source>
        <dbReference type="EMBL" id="SED56330.1"/>
    </source>
</evidence>
<protein>
    <submittedName>
        <fullName evidence="6">Acyl-CoA reductase</fullName>
    </submittedName>
</protein>
<keyword evidence="2 4" id="KW-0560">Oxidoreductase</keyword>
<proteinExistence type="inferred from homology"/>
<accession>A0A1H5BQP9</accession>
<feature type="active site" evidence="3">
    <location>
        <position position="262"/>
    </location>
</feature>
<dbReference type="GO" id="GO:0016620">
    <property type="term" value="F:oxidoreductase activity, acting on the aldehyde or oxo group of donors, NAD or NADP as acceptor"/>
    <property type="evidence" value="ECO:0007669"/>
    <property type="project" value="InterPro"/>
</dbReference>
<organism evidence="6 7">
    <name type="scientific">Rhodococcus jostii</name>
    <dbReference type="NCBI Taxonomy" id="132919"/>
    <lineage>
        <taxon>Bacteria</taxon>
        <taxon>Bacillati</taxon>
        <taxon>Actinomycetota</taxon>
        <taxon>Actinomycetes</taxon>
        <taxon>Mycobacteriales</taxon>
        <taxon>Nocardiaceae</taxon>
        <taxon>Rhodococcus</taxon>
    </lineage>
</organism>
<feature type="domain" description="Aldehyde dehydrogenase" evidence="5">
    <location>
        <begin position="25"/>
        <end position="487"/>
    </location>
</feature>
<dbReference type="RefSeq" id="WP_073359087.1">
    <property type="nucleotide sequence ID" value="NZ_FNTL01000004.1"/>
</dbReference>
<reference evidence="7" key="1">
    <citation type="submission" date="2016-10" db="EMBL/GenBank/DDBJ databases">
        <authorList>
            <person name="Varghese N."/>
        </authorList>
    </citation>
    <scope>NUCLEOTIDE SEQUENCE [LARGE SCALE GENOMIC DNA]</scope>
    <source>
        <strain evidence="7">DSM 44719</strain>
    </source>
</reference>
<dbReference type="InterPro" id="IPR016163">
    <property type="entry name" value="Ald_DH_C"/>
</dbReference>
<dbReference type="InterPro" id="IPR029510">
    <property type="entry name" value="Ald_DH_CS_GLU"/>
</dbReference>
<evidence type="ECO:0000259" key="5">
    <source>
        <dbReference type="Pfam" id="PF00171"/>
    </source>
</evidence>
<dbReference type="Proteomes" id="UP000183407">
    <property type="component" value="Unassembled WGS sequence"/>
</dbReference>
<sequence length="492" mass="51827">MSAPKTAGIDCDFIEYKELFVGGRWVTPAGSDVIEVVNPHNGEPVGRVPHASRADVDAAVAAARDAFDHGAWPRLPLEERLSVLMRLSEGLKARVPEMARLITRQNGSPIRWSLAAQAAAPAAMYAVAAQIARSFPFEERRDGLKNPVLIRREPVGVVAAVVPWNVPEFVTSLKLGPALAAGCAVVLKPSPETPLDANLLAEVAEEAGLPAGVLSVLPAGREVSEYLVSHPGIDKVSFTGSVAAGKRVMEVAAGNLTRVTLELGGKSAALILPDADLDAAVAAITAASWTLNSGQACVALTRVLAPRSRYDDVAERLTAAVSALVVGDPLDPAIQVGPMVTRRQQERNLDYLRIGLEEGATLLAGGGVPDGLEGGCYVRPTLFGDVDNSMRIAREEIFGPVVCLLPYDDEDDAVRIANDSDFGLSGAVFTADQDHGIEIARRIRTGTITVNGFATEPTAPFGGYKHSGIGREMGADGLASFLESKTIALPVR</sequence>
<dbReference type="PROSITE" id="PS00687">
    <property type="entry name" value="ALDEHYDE_DEHYDR_GLU"/>
    <property type="match status" value="1"/>
</dbReference>
<dbReference type="PANTHER" id="PTHR42804">
    <property type="entry name" value="ALDEHYDE DEHYDROGENASE"/>
    <property type="match status" value="1"/>
</dbReference>
<evidence type="ECO:0000256" key="3">
    <source>
        <dbReference type="PROSITE-ProRule" id="PRU10007"/>
    </source>
</evidence>
<dbReference type="InterPro" id="IPR015590">
    <property type="entry name" value="Aldehyde_DH_dom"/>
</dbReference>
<dbReference type="PANTHER" id="PTHR42804:SF1">
    <property type="entry name" value="ALDEHYDE DEHYDROGENASE-RELATED"/>
    <property type="match status" value="1"/>
</dbReference>
<evidence type="ECO:0000256" key="2">
    <source>
        <dbReference type="ARBA" id="ARBA00023002"/>
    </source>
</evidence>
<dbReference type="EMBL" id="FNTL01000004">
    <property type="protein sequence ID" value="SED56330.1"/>
    <property type="molecule type" value="Genomic_DNA"/>
</dbReference>
<dbReference type="Gene3D" id="3.40.605.10">
    <property type="entry name" value="Aldehyde Dehydrogenase, Chain A, domain 1"/>
    <property type="match status" value="1"/>
</dbReference>
<gene>
    <name evidence="6" type="ORF">SAMN04490220_4844</name>
</gene>
<dbReference type="AlphaFoldDB" id="A0A1H5BQP9"/>
<dbReference type="FunFam" id="3.40.605.10:FF:000007">
    <property type="entry name" value="NAD/NADP-dependent betaine aldehyde dehydrogenase"/>
    <property type="match status" value="1"/>
</dbReference>
<dbReference type="Pfam" id="PF00171">
    <property type="entry name" value="Aldedh"/>
    <property type="match status" value="1"/>
</dbReference>
<dbReference type="InterPro" id="IPR016162">
    <property type="entry name" value="Ald_DH_N"/>
</dbReference>
<evidence type="ECO:0000256" key="4">
    <source>
        <dbReference type="RuleBase" id="RU003345"/>
    </source>
</evidence>
<name>A0A1H5BQP9_RHOJO</name>
<evidence type="ECO:0000256" key="1">
    <source>
        <dbReference type="ARBA" id="ARBA00009986"/>
    </source>
</evidence>
<evidence type="ECO:0000313" key="7">
    <source>
        <dbReference type="Proteomes" id="UP000183407"/>
    </source>
</evidence>
<dbReference type="CDD" id="cd07139">
    <property type="entry name" value="ALDH_AldA-Rv0768"/>
    <property type="match status" value="1"/>
</dbReference>
<dbReference type="SUPFAM" id="SSF53720">
    <property type="entry name" value="ALDH-like"/>
    <property type="match status" value="1"/>
</dbReference>
<comment type="similarity">
    <text evidence="1 4">Belongs to the aldehyde dehydrogenase family.</text>
</comment>